<dbReference type="Gene3D" id="2.60.120.10">
    <property type="entry name" value="Jelly Rolls"/>
    <property type="match status" value="1"/>
</dbReference>
<dbReference type="RefSeq" id="WP_177236350.1">
    <property type="nucleotide sequence ID" value="NZ_FOQH01000010.1"/>
</dbReference>
<evidence type="ECO:0000313" key="5">
    <source>
        <dbReference type="EMBL" id="SFI85411.1"/>
    </source>
</evidence>
<dbReference type="Proteomes" id="UP000199377">
    <property type="component" value="Unassembled WGS sequence"/>
</dbReference>
<keyword evidence="5" id="KW-0808">Transferase</keyword>
<evidence type="ECO:0000256" key="3">
    <source>
        <dbReference type="ARBA" id="ARBA00023163"/>
    </source>
</evidence>
<dbReference type="STRING" id="1114924.SAMN05216258_11081"/>
<dbReference type="InterPro" id="IPR012318">
    <property type="entry name" value="HTH_CRP"/>
</dbReference>
<feature type="domain" description="HTH crp-type" evidence="4">
    <location>
        <begin position="143"/>
        <end position="217"/>
    </location>
</feature>
<dbReference type="Gene3D" id="1.10.10.10">
    <property type="entry name" value="Winged helix-like DNA-binding domain superfamily/Winged helix DNA-binding domain"/>
    <property type="match status" value="1"/>
</dbReference>
<protein>
    <submittedName>
        <fullName evidence="5">cAMP-binding domain of CRP or a regulatory subunit of cAMP-dependent protein kinases</fullName>
    </submittedName>
</protein>
<dbReference type="InterPro" id="IPR036388">
    <property type="entry name" value="WH-like_DNA-bd_sf"/>
</dbReference>
<dbReference type="PROSITE" id="PS51063">
    <property type="entry name" value="HTH_CRP_2"/>
    <property type="match status" value="1"/>
</dbReference>
<dbReference type="InterPro" id="IPR000595">
    <property type="entry name" value="cNMP-bd_dom"/>
</dbReference>
<dbReference type="SUPFAM" id="SSF51206">
    <property type="entry name" value="cAMP-binding domain-like"/>
    <property type="match status" value="1"/>
</dbReference>
<dbReference type="Pfam" id="PF13545">
    <property type="entry name" value="HTH_Crp_2"/>
    <property type="match status" value="1"/>
</dbReference>
<evidence type="ECO:0000256" key="2">
    <source>
        <dbReference type="ARBA" id="ARBA00023125"/>
    </source>
</evidence>
<gene>
    <name evidence="5" type="ORF">SAMN05216258_11081</name>
</gene>
<dbReference type="SMART" id="SM00419">
    <property type="entry name" value="HTH_CRP"/>
    <property type="match status" value="1"/>
</dbReference>
<dbReference type="EMBL" id="FOQH01000010">
    <property type="protein sequence ID" value="SFI85411.1"/>
    <property type="molecule type" value="Genomic_DNA"/>
</dbReference>
<evidence type="ECO:0000256" key="1">
    <source>
        <dbReference type="ARBA" id="ARBA00023015"/>
    </source>
</evidence>
<evidence type="ECO:0000259" key="4">
    <source>
        <dbReference type="PROSITE" id="PS51063"/>
    </source>
</evidence>
<keyword evidence="2" id="KW-0238">DNA-binding</keyword>
<keyword evidence="5" id="KW-0418">Kinase</keyword>
<dbReference type="GO" id="GO:0003677">
    <property type="term" value="F:DNA binding"/>
    <property type="evidence" value="ECO:0007669"/>
    <property type="project" value="UniProtKB-KW"/>
</dbReference>
<dbReference type="InterPro" id="IPR014710">
    <property type="entry name" value="RmlC-like_jellyroll"/>
</dbReference>
<dbReference type="InterPro" id="IPR036390">
    <property type="entry name" value="WH_DNA-bd_sf"/>
</dbReference>
<dbReference type="CDD" id="cd00038">
    <property type="entry name" value="CAP_ED"/>
    <property type="match status" value="1"/>
</dbReference>
<keyword evidence="3" id="KW-0804">Transcription</keyword>
<dbReference type="GO" id="GO:0006355">
    <property type="term" value="P:regulation of DNA-templated transcription"/>
    <property type="evidence" value="ECO:0007669"/>
    <property type="project" value="InterPro"/>
</dbReference>
<name>A0A1I3LKW3_9RHOB</name>
<reference evidence="5 6" key="1">
    <citation type="submission" date="2016-10" db="EMBL/GenBank/DDBJ databases">
        <authorList>
            <person name="de Groot N.N."/>
        </authorList>
    </citation>
    <scope>NUCLEOTIDE SEQUENCE [LARGE SCALE GENOMIC DNA]</scope>
    <source>
        <strain evidence="5 6">CGMCC 1.11030</strain>
    </source>
</reference>
<dbReference type="SUPFAM" id="SSF46785">
    <property type="entry name" value="Winged helix' DNA-binding domain"/>
    <property type="match status" value="1"/>
</dbReference>
<accession>A0A1I3LKW3</accession>
<dbReference type="GO" id="GO:0016301">
    <property type="term" value="F:kinase activity"/>
    <property type="evidence" value="ECO:0007669"/>
    <property type="project" value="UniProtKB-KW"/>
</dbReference>
<proteinExistence type="predicted"/>
<keyword evidence="1" id="KW-0805">Transcription regulation</keyword>
<dbReference type="InterPro" id="IPR018490">
    <property type="entry name" value="cNMP-bd_dom_sf"/>
</dbReference>
<evidence type="ECO:0000313" key="6">
    <source>
        <dbReference type="Proteomes" id="UP000199377"/>
    </source>
</evidence>
<keyword evidence="6" id="KW-1185">Reference proteome</keyword>
<organism evidence="5 6">
    <name type="scientific">Albimonas pacifica</name>
    <dbReference type="NCBI Taxonomy" id="1114924"/>
    <lineage>
        <taxon>Bacteria</taxon>
        <taxon>Pseudomonadati</taxon>
        <taxon>Pseudomonadota</taxon>
        <taxon>Alphaproteobacteria</taxon>
        <taxon>Rhodobacterales</taxon>
        <taxon>Paracoccaceae</taxon>
        <taxon>Albimonas</taxon>
    </lineage>
</organism>
<dbReference type="AlphaFoldDB" id="A0A1I3LKW3"/>
<sequence length="241" mass="26510">MHETDHTGMMRRLTPGLWRRLSRACSEVVEIPAGTHVTRAGAPIGTSALLLDGLIVRNATDGAGEAQMVALQVPGDFVDLHGLPLGRLDHDVQAVSRARLALFPHPALFEIVDASAEDARALWGLTLVDAAIHRHWTFRTGKLRALAGMANFMCEMQLRMELCGRCRDGRFELPLTQRQLAEACGMSNVHVNRTLRELREAGICAMREGEVQILDRAEAVRIGRFDPGYLFLPWEGADGGP</sequence>